<sequence>MASSGKLTVEVVDARDLMPKDEHGSSSPYIVIDYYGQRRKTRTIIRELNPSWNEVLEFNVEQPLKAFSDMLELDVYHDKSYGPARRNNFLGRLRLSNFVKKGEEALIYYPFEKMSLLSWIQGEIGLKIYYVDVVPAPPIAPPEKDPPVPEEAKPDEKAEALSSIESSPPTDEKPTKEQFEGAKAETEATPQPPQQEQPPEAKDQEPPQNIQEQDPPQAVKEQGDIEFNLSGSKWGLWETSCEP</sequence>
<dbReference type="Proteomes" id="UP001164250">
    <property type="component" value="Chromosome 13"/>
</dbReference>
<accession>A0ACC1A084</accession>
<gene>
    <name evidence="1" type="ORF">Patl1_22845</name>
</gene>
<organism evidence="1 2">
    <name type="scientific">Pistacia atlantica</name>
    <dbReference type="NCBI Taxonomy" id="434234"/>
    <lineage>
        <taxon>Eukaryota</taxon>
        <taxon>Viridiplantae</taxon>
        <taxon>Streptophyta</taxon>
        <taxon>Embryophyta</taxon>
        <taxon>Tracheophyta</taxon>
        <taxon>Spermatophyta</taxon>
        <taxon>Magnoliopsida</taxon>
        <taxon>eudicotyledons</taxon>
        <taxon>Gunneridae</taxon>
        <taxon>Pentapetalae</taxon>
        <taxon>rosids</taxon>
        <taxon>malvids</taxon>
        <taxon>Sapindales</taxon>
        <taxon>Anacardiaceae</taxon>
        <taxon>Pistacia</taxon>
    </lineage>
</organism>
<reference evidence="2" key="1">
    <citation type="journal article" date="2023" name="G3 (Bethesda)">
        <title>Genome assembly and association tests identify interacting loci associated with vigor, precocity, and sex in interspecific pistachio rootstocks.</title>
        <authorList>
            <person name="Palmer W."/>
            <person name="Jacygrad E."/>
            <person name="Sagayaradj S."/>
            <person name="Cavanaugh K."/>
            <person name="Han R."/>
            <person name="Bertier L."/>
            <person name="Beede B."/>
            <person name="Kafkas S."/>
            <person name="Golino D."/>
            <person name="Preece J."/>
            <person name="Michelmore R."/>
        </authorList>
    </citation>
    <scope>NUCLEOTIDE SEQUENCE [LARGE SCALE GENOMIC DNA]</scope>
</reference>
<proteinExistence type="predicted"/>
<name>A0ACC1A084_9ROSI</name>
<keyword evidence="2" id="KW-1185">Reference proteome</keyword>
<evidence type="ECO:0000313" key="2">
    <source>
        <dbReference type="Proteomes" id="UP001164250"/>
    </source>
</evidence>
<dbReference type="EMBL" id="CM047909">
    <property type="protein sequence ID" value="KAJ0079423.1"/>
    <property type="molecule type" value="Genomic_DNA"/>
</dbReference>
<comment type="caution">
    <text evidence="1">The sequence shown here is derived from an EMBL/GenBank/DDBJ whole genome shotgun (WGS) entry which is preliminary data.</text>
</comment>
<protein>
    <submittedName>
        <fullName evidence="1">Uncharacterized protein</fullName>
    </submittedName>
</protein>
<evidence type="ECO:0000313" key="1">
    <source>
        <dbReference type="EMBL" id="KAJ0079423.1"/>
    </source>
</evidence>